<evidence type="ECO:0000256" key="5">
    <source>
        <dbReference type="ARBA" id="ARBA00022989"/>
    </source>
</evidence>
<comment type="caution">
    <text evidence="9">The sequence shown here is derived from an EMBL/GenBank/DDBJ whole genome shotgun (WGS) entry which is preliminary data.</text>
</comment>
<proteinExistence type="inferred from homology"/>
<evidence type="ECO:0000256" key="2">
    <source>
        <dbReference type="ARBA" id="ARBA00006462"/>
    </source>
</evidence>
<feature type="transmembrane region" description="Helical" evidence="8">
    <location>
        <begin position="41"/>
        <end position="61"/>
    </location>
</feature>
<sequence length="576" mass="63013">MEVARQEQARQLAVLPEEDPLLDSPQPAAPCRARGCRLTSAGSLSFLAVAALAGAGCWLWKGTESRRPLSQAQLPHSIGQAEGKIASDGHEALRASARHHSHGHRKATAGASHSREPKRKIPATTLTTTTSTTEHEADGGDNPLQQIQHWPGWEVVFPWITTVTSTTTTTTTTTTTYTGTTTRTTTTTSTTTNTTTTTTSTTPCQAVADGDACYLEIVGAMHGLRANPEAYENLTLWSTFEEVQSWLHRGGSSECTLPCECETTQYDDSCYGSVEWAFTTGMQEHPDWYPDMDQQTPLETIQAHVAKYGDECGQPCRPRYTAERTSLFCFSITRPDGYERAVMEAQHARGAGIFGCDGHAVLSSKVFSIGEPDPDRPDGPKQALNTTLFHPAKVGVSKDGTAANTLLFMHAWDVVKNKTLALHYNWVIKADPDAVILPDRLRKHLSPFDGSKTYVRNCNAVPESADFPMMFGSLEVLSSLAMKEYFHGGEHKCKEQLDWKSWGEDYFLGKCMLLLGVAPVDNFNIISDGVCMGVDCTDSTAAAFHPFKSADEWVTCWKQATRDGHMSLVPLPEIAS</sequence>
<name>A0ABN9TXP4_9DINO</name>
<evidence type="ECO:0000256" key="6">
    <source>
        <dbReference type="ARBA" id="ARBA00023136"/>
    </source>
</evidence>
<comment type="subcellular location">
    <subcellularLocation>
        <location evidence="1">Membrane</location>
        <topology evidence="1">Single-pass type II membrane protein</topology>
    </subcellularLocation>
</comment>
<feature type="region of interest" description="Disordered" evidence="7">
    <location>
        <begin position="95"/>
        <end position="142"/>
    </location>
</feature>
<feature type="compositionally biased region" description="Basic residues" evidence="7">
    <location>
        <begin position="96"/>
        <end position="107"/>
    </location>
</feature>
<gene>
    <name evidence="9" type="ORF">PCOR1329_LOCUS43306</name>
</gene>
<evidence type="ECO:0008006" key="11">
    <source>
        <dbReference type="Google" id="ProtNLM"/>
    </source>
</evidence>
<keyword evidence="5 8" id="KW-1133">Transmembrane helix</keyword>
<dbReference type="Gene3D" id="3.90.550.50">
    <property type="match status" value="1"/>
</dbReference>
<evidence type="ECO:0000256" key="3">
    <source>
        <dbReference type="ARBA" id="ARBA00022692"/>
    </source>
</evidence>
<evidence type="ECO:0000256" key="8">
    <source>
        <dbReference type="SAM" id="Phobius"/>
    </source>
</evidence>
<organism evidence="9 10">
    <name type="scientific">Prorocentrum cordatum</name>
    <dbReference type="NCBI Taxonomy" id="2364126"/>
    <lineage>
        <taxon>Eukaryota</taxon>
        <taxon>Sar</taxon>
        <taxon>Alveolata</taxon>
        <taxon>Dinophyceae</taxon>
        <taxon>Prorocentrales</taxon>
        <taxon>Prorocentraceae</taxon>
        <taxon>Prorocentrum</taxon>
    </lineage>
</organism>
<evidence type="ECO:0000256" key="7">
    <source>
        <dbReference type="SAM" id="MobiDB-lite"/>
    </source>
</evidence>
<accession>A0ABN9TXP4</accession>
<dbReference type="InterPro" id="IPR026050">
    <property type="entry name" value="C1GALT1/C1GALT1_chp1"/>
</dbReference>
<keyword evidence="4" id="KW-0735">Signal-anchor</keyword>
<keyword evidence="10" id="KW-1185">Reference proteome</keyword>
<feature type="region of interest" description="Disordered" evidence="7">
    <location>
        <begin position="1"/>
        <end position="26"/>
    </location>
</feature>
<dbReference type="PANTHER" id="PTHR23033">
    <property type="entry name" value="BETA1,3-GALACTOSYLTRANSFERASE"/>
    <property type="match status" value="1"/>
</dbReference>
<evidence type="ECO:0000256" key="4">
    <source>
        <dbReference type="ARBA" id="ARBA00022968"/>
    </source>
</evidence>
<keyword evidence="3 8" id="KW-0812">Transmembrane</keyword>
<comment type="similarity">
    <text evidence="2">Belongs to the glycosyltransferase 31 family. Beta3-Gal-T subfamily.</text>
</comment>
<keyword evidence="6 8" id="KW-0472">Membrane</keyword>
<dbReference type="EMBL" id="CAUYUJ010015205">
    <property type="protein sequence ID" value="CAK0851050.1"/>
    <property type="molecule type" value="Genomic_DNA"/>
</dbReference>
<reference evidence="9" key="1">
    <citation type="submission" date="2023-10" db="EMBL/GenBank/DDBJ databases">
        <authorList>
            <person name="Chen Y."/>
            <person name="Shah S."/>
            <person name="Dougan E. K."/>
            <person name="Thang M."/>
            <person name="Chan C."/>
        </authorList>
    </citation>
    <scope>NUCLEOTIDE SEQUENCE [LARGE SCALE GENOMIC DNA]</scope>
</reference>
<evidence type="ECO:0000313" key="9">
    <source>
        <dbReference type="EMBL" id="CAK0851050.1"/>
    </source>
</evidence>
<evidence type="ECO:0000256" key="1">
    <source>
        <dbReference type="ARBA" id="ARBA00004606"/>
    </source>
</evidence>
<protein>
    <recommendedName>
        <fullName evidence="11">Hexosyltransferase</fullName>
    </recommendedName>
</protein>
<feature type="region of interest" description="Disordered" evidence="7">
    <location>
        <begin position="170"/>
        <end position="199"/>
    </location>
</feature>
<evidence type="ECO:0000313" key="10">
    <source>
        <dbReference type="Proteomes" id="UP001189429"/>
    </source>
</evidence>
<dbReference type="Proteomes" id="UP001189429">
    <property type="component" value="Unassembled WGS sequence"/>
</dbReference>